<keyword evidence="5" id="KW-0809">Transit peptide</keyword>
<feature type="transmembrane region" description="Helical" evidence="11">
    <location>
        <begin position="139"/>
        <end position="164"/>
    </location>
</feature>
<dbReference type="InterPro" id="IPR012571">
    <property type="entry name" value="Mdm31/Mdm32"/>
</dbReference>
<protein>
    <submittedName>
        <fullName evidence="12">MDM31</fullName>
    </submittedName>
</protein>
<evidence type="ECO:0000313" key="13">
    <source>
        <dbReference type="Proteomes" id="UP001202479"/>
    </source>
</evidence>
<dbReference type="GO" id="GO:0007005">
    <property type="term" value="P:mitochondrion organization"/>
    <property type="evidence" value="ECO:0007669"/>
    <property type="project" value="InterPro"/>
</dbReference>
<organism evidence="12 13">
    <name type="scientific">Candida oxycetoniae</name>
    <dbReference type="NCBI Taxonomy" id="497107"/>
    <lineage>
        <taxon>Eukaryota</taxon>
        <taxon>Fungi</taxon>
        <taxon>Dikarya</taxon>
        <taxon>Ascomycota</taxon>
        <taxon>Saccharomycotina</taxon>
        <taxon>Pichiomycetes</taxon>
        <taxon>Debaryomycetaceae</taxon>
        <taxon>Candida/Lodderomyces clade</taxon>
        <taxon>Candida</taxon>
    </lineage>
</organism>
<evidence type="ECO:0000256" key="5">
    <source>
        <dbReference type="ARBA" id="ARBA00022946"/>
    </source>
</evidence>
<reference evidence="12" key="1">
    <citation type="journal article" date="2022" name="DNA Res.">
        <title>Genome analysis of five recently described species of the CUG-Ser clade uncovers Candida theae as a new hybrid lineage with pathogenic potential in the Candida parapsilosis species complex.</title>
        <authorList>
            <person name="Mixao V."/>
            <person name="Del Olmo V."/>
            <person name="Hegedusova E."/>
            <person name="Saus E."/>
            <person name="Pryszcz L."/>
            <person name="Cillingova A."/>
            <person name="Nosek J."/>
            <person name="Gabaldon T."/>
        </authorList>
    </citation>
    <scope>NUCLEOTIDE SEQUENCE</scope>
    <source>
        <strain evidence="12">CBS 10844</strain>
    </source>
</reference>
<dbReference type="RefSeq" id="XP_049178189.1">
    <property type="nucleotide sequence ID" value="XM_049326329.1"/>
</dbReference>
<name>A0AAI9SSN0_9ASCO</name>
<dbReference type="AlphaFoldDB" id="A0AAI9SSN0"/>
<evidence type="ECO:0000256" key="1">
    <source>
        <dbReference type="ARBA" id="ARBA00004273"/>
    </source>
</evidence>
<evidence type="ECO:0000256" key="11">
    <source>
        <dbReference type="SAM" id="Phobius"/>
    </source>
</evidence>
<keyword evidence="13" id="KW-1185">Reference proteome</keyword>
<accession>A0AAI9SSN0</accession>
<dbReference type="Proteomes" id="UP001202479">
    <property type="component" value="Unassembled WGS sequence"/>
</dbReference>
<keyword evidence="7" id="KW-0496">Mitochondrion</keyword>
<proteinExistence type="inferred from homology"/>
<evidence type="ECO:0000256" key="3">
    <source>
        <dbReference type="ARBA" id="ARBA00022692"/>
    </source>
</evidence>
<dbReference type="EMBL" id="JAHUZD010000149">
    <property type="protein sequence ID" value="KAI3402440.2"/>
    <property type="molecule type" value="Genomic_DNA"/>
</dbReference>
<keyword evidence="6 11" id="KW-1133">Transmembrane helix</keyword>
<keyword evidence="4" id="KW-0999">Mitochondrion inner membrane</keyword>
<gene>
    <name evidence="12" type="ORF">KGF56_004848</name>
</gene>
<evidence type="ECO:0000256" key="10">
    <source>
        <dbReference type="SAM" id="MobiDB-lite"/>
    </source>
</evidence>
<comment type="caution">
    <text evidence="12">The sequence shown here is derived from an EMBL/GenBank/DDBJ whole genome shotgun (WGS) entry which is preliminary data.</text>
</comment>
<evidence type="ECO:0000256" key="8">
    <source>
        <dbReference type="ARBA" id="ARBA00023136"/>
    </source>
</evidence>
<comment type="similarity">
    <text evidence="2">Belongs to the MDM31/MDM32 family.</text>
</comment>
<feature type="compositionally biased region" description="Polar residues" evidence="10">
    <location>
        <begin position="81"/>
        <end position="92"/>
    </location>
</feature>
<comment type="function">
    <text evidence="9">Involved in the organization of the mitochondrial membranes and the global structure of the mitochondria. Also required for mitochondrial distribution and mobility as well as for the maintenance of mitochondrial DNA nucleoids structures.</text>
</comment>
<sequence>MNRLFANKTSILRISRQLCFLSKQTNTIKVPHQAICHLAPLRNFTRSSITLQQQRQPHEKLSHTFDESQKSISSPHEKLSHTPNESQKSISSPHEKVHIVTKEQLLAKANSVLSRLKVRIKWLLKKSNRPYNTDDYSAFFSWIVVGNIFLFFVATTTFVSLIIFTANTVFAQEFVAKTLGEFITKNSNMTVTFESAIVPGWSDGKISFRKCFVSRRPKKIKKFSKGSQQEAYEKSLKKHEEEEHRHGHGHGLLEGEQYLFEDDGNYTQFDLTIEEVNISLSFNKWVNGTGMIETMEIKGLRGVVDRTHVHWDPDDDARNYKNIYHPGDFEIEDFKMEDVLFELKQPNGFRPFDVAIYNCELSKLRKHWLFYDFLNANVMSGSYDNSLFTVHKKQRLSDFTHQKSDKDLGDLSTQWKRITCLRVDGLNIDHLNTGLEGPFGWITNGKVDMLGEIMVPQEHNEVSVTEIVNSIANSIKREATRYRNPEVHDKHPDMHTRLTSDDYTDITKYFVLDLTIRLNNVRASVPFKAPELSYVNYALIRPIVAYINSKNTFIEIHNRIVKNIQDFNGSWTVYDSLLMDDISEEVYDNFVEYVVDEEARIMRVRRVGFWSLQLFLQVILLGIGALA</sequence>
<dbReference type="GeneID" id="73382461"/>
<feature type="compositionally biased region" description="Basic and acidic residues" evidence="10">
    <location>
        <begin position="56"/>
        <end position="80"/>
    </location>
</feature>
<evidence type="ECO:0000256" key="4">
    <source>
        <dbReference type="ARBA" id="ARBA00022792"/>
    </source>
</evidence>
<dbReference type="Pfam" id="PF08118">
    <property type="entry name" value="MDM31_MDM32"/>
    <property type="match status" value="1"/>
</dbReference>
<evidence type="ECO:0000256" key="7">
    <source>
        <dbReference type="ARBA" id="ARBA00023128"/>
    </source>
</evidence>
<dbReference type="PANTHER" id="PTHR31068">
    <property type="entry name" value="MITOCHONDRIAL DISTRIBUTION AND MORPHOLOGY PROTEIN 31"/>
    <property type="match status" value="1"/>
</dbReference>
<feature type="region of interest" description="Disordered" evidence="10">
    <location>
        <begin position="50"/>
        <end position="94"/>
    </location>
</feature>
<evidence type="ECO:0000256" key="6">
    <source>
        <dbReference type="ARBA" id="ARBA00022989"/>
    </source>
</evidence>
<evidence type="ECO:0000256" key="2">
    <source>
        <dbReference type="ARBA" id="ARBA00005687"/>
    </source>
</evidence>
<keyword evidence="8 11" id="KW-0472">Membrane</keyword>
<keyword evidence="3 11" id="KW-0812">Transmembrane</keyword>
<comment type="subcellular location">
    <subcellularLocation>
        <location evidence="1">Mitochondrion inner membrane</location>
    </subcellularLocation>
</comment>
<evidence type="ECO:0000256" key="9">
    <source>
        <dbReference type="ARBA" id="ARBA00025191"/>
    </source>
</evidence>
<dbReference type="GO" id="GO:0000001">
    <property type="term" value="P:mitochondrion inheritance"/>
    <property type="evidence" value="ECO:0007669"/>
    <property type="project" value="InterPro"/>
</dbReference>
<dbReference type="GO" id="GO:0005743">
    <property type="term" value="C:mitochondrial inner membrane"/>
    <property type="evidence" value="ECO:0007669"/>
    <property type="project" value="UniProtKB-SubCell"/>
</dbReference>
<dbReference type="PANTHER" id="PTHR31068:SF0">
    <property type="entry name" value="MITOCHONDRIAL DISTRIBUTION AND MORPHOLOGY PROTEIN 31"/>
    <property type="match status" value="1"/>
</dbReference>
<evidence type="ECO:0000313" key="12">
    <source>
        <dbReference type="EMBL" id="KAI3402440.2"/>
    </source>
</evidence>